<gene>
    <name evidence="2" type="ORF">PHJA_000767000</name>
</gene>
<dbReference type="Proteomes" id="UP000653305">
    <property type="component" value="Unassembled WGS sequence"/>
</dbReference>
<sequence>MEKLDMYFCDVLGRAQLHSETLTSLVMSNCMLLDEVDIWARNLQNFGYVHNPQVVKLNYSTFKYIRRLLLLNIDVDFGVLLINSSNFPALVSLKVGICMNMEQLMIASNKLESLDVCRCKNLEYCMIVAPQLLSFTYSGQVVHMDRLVASRKLCVALILKEPYGGHTHIEKGFVEGVC</sequence>
<dbReference type="InterPro" id="IPR055357">
    <property type="entry name" value="LRR_At1g61320_AtMIF1"/>
</dbReference>
<reference evidence="2" key="1">
    <citation type="submission" date="2020-07" db="EMBL/GenBank/DDBJ databases">
        <title>Ethylene signaling mediates host invasion by parasitic plants.</title>
        <authorList>
            <person name="Yoshida S."/>
        </authorList>
    </citation>
    <scope>NUCLEOTIDE SEQUENCE</scope>
    <source>
        <strain evidence="2">Okayama</strain>
    </source>
</reference>
<dbReference type="Gene3D" id="3.80.10.10">
    <property type="entry name" value="Ribonuclease Inhibitor"/>
    <property type="match status" value="1"/>
</dbReference>
<evidence type="ECO:0000313" key="3">
    <source>
        <dbReference type="Proteomes" id="UP000653305"/>
    </source>
</evidence>
<dbReference type="PANTHER" id="PTHR34145:SF75">
    <property type="entry name" value="FBD DOMAIN-CONTAINING PROTEIN"/>
    <property type="match status" value="1"/>
</dbReference>
<accession>A0A830BJ58</accession>
<dbReference type="AlphaFoldDB" id="A0A830BJ58"/>
<evidence type="ECO:0000259" key="1">
    <source>
        <dbReference type="Pfam" id="PF23622"/>
    </source>
</evidence>
<organism evidence="2 3">
    <name type="scientific">Phtheirospermum japonicum</name>
    <dbReference type="NCBI Taxonomy" id="374723"/>
    <lineage>
        <taxon>Eukaryota</taxon>
        <taxon>Viridiplantae</taxon>
        <taxon>Streptophyta</taxon>
        <taxon>Embryophyta</taxon>
        <taxon>Tracheophyta</taxon>
        <taxon>Spermatophyta</taxon>
        <taxon>Magnoliopsida</taxon>
        <taxon>eudicotyledons</taxon>
        <taxon>Gunneridae</taxon>
        <taxon>Pentapetalae</taxon>
        <taxon>asterids</taxon>
        <taxon>lamiids</taxon>
        <taxon>Lamiales</taxon>
        <taxon>Orobanchaceae</taxon>
        <taxon>Orobanchaceae incertae sedis</taxon>
        <taxon>Phtheirospermum</taxon>
    </lineage>
</organism>
<proteinExistence type="predicted"/>
<keyword evidence="3" id="KW-1185">Reference proteome</keyword>
<dbReference type="InterPro" id="IPR032675">
    <property type="entry name" value="LRR_dom_sf"/>
</dbReference>
<feature type="domain" description="At1g61320/AtMIF1 LRR" evidence="1">
    <location>
        <begin position="69"/>
        <end position="144"/>
    </location>
</feature>
<dbReference type="EMBL" id="BMAC01000122">
    <property type="protein sequence ID" value="GFP86232.1"/>
    <property type="molecule type" value="Genomic_DNA"/>
</dbReference>
<dbReference type="InterPro" id="IPR053772">
    <property type="entry name" value="At1g61320/At1g61330-like"/>
</dbReference>
<dbReference type="Pfam" id="PF23622">
    <property type="entry name" value="LRR_At1g61320_AtMIF1"/>
    <property type="match status" value="1"/>
</dbReference>
<dbReference type="PANTHER" id="PTHR34145">
    <property type="entry name" value="OS02G0105600 PROTEIN"/>
    <property type="match status" value="1"/>
</dbReference>
<protein>
    <recommendedName>
        <fullName evidence="1">At1g61320/AtMIF1 LRR domain-containing protein</fullName>
    </recommendedName>
</protein>
<comment type="caution">
    <text evidence="2">The sequence shown here is derived from an EMBL/GenBank/DDBJ whole genome shotgun (WGS) entry which is preliminary data.</text>
</comment>
<name>A0A830BJ58_9LAMI</name>
<evidence type="ECO:0000313" key="2">
    <source>
        <dbReference type="EMBL" id="GFP86232.1"/>
    </source>
</evidence>
<dbReference type="OrthoDB" id="1304049at2759"/>